<dbReference type="GO" id="GO:0015658">
    <property type="term" value="F:branched-chain amino acid transmembrane transporter activity"/>
    <property type="evidence" value="ECO:0007669"/>
    <property type="project" value="TreeGrafter"/>
</dbReference>
<name>A0A9X3E1Z7_9HYPH</name>
<keyword evidence="3" id="KW-0547">Nucleotide-binding</keyword>
<dbReference type="SUPFAM" id="SSF52540">
    <property type="entry name" value="P-loop containing nucleoside triphosphate hydrolases"/>
    <property type="match status" value="1"/>
</dbReference>
<evidence type="ECO:0000256" key="4">
    <source>
        <dbReference type="ARBA" id="ARBA00022840"/>
    </source>
</evidence>
<dbReference type="GO" id="GO:0016887">
    <property type="term" value="F:ATP hydrolysis activity"/>
    <property type="evidence" value="ECO:0007669"/>
    <property type="project" value="InterPro"/>
</dbReference>
<proteinExistence type="inferred from homology"/>
<evidence type="ECO:0000313" key="7">
    <source>
        <dbReference type="EMBL" id="MCX5569922.1"/>
    </source>
</evidence>
<dbReference type="PANTHER" id="PTHR43820:SF4">
    <property type="entry name" value="HIGH-AFFINITY BRANCHED-CHAIN AMINO ACID TRANSPORT ATP-BINDING PROTEIN LIVF"/>
    <property type="match status" value="1"/>
</dbReference>
<evidence type="ECO:0000256" key="5">
    <source>
        <dbReference type="ARBA" id="ARBA00022970"/>
    </source>
</evidence>
<dbReference type="GO" id="GO:0015807">
    <property type="term" value="P:L-amino acid transport"/>
    <property type="evidence" value="ECO:0007669"/>
    <property type="project" value="TreeGrafter"/>
</dbReference>
<comment type="caution">
    <text evidence="7">The sequence shown here is derived from an EMBL/GenBank/DDBJ whole genome shotgun (WGS) entry which is preliminary data.</text>
</comment>
<evidence type="ECO:0000256" key="1">
    <source>
        <dbReference type="ARBA" id="ARBA00005417"/>
    </source>
</evidence>
<dbReference type="EMBL" id="JAPKNK010000004">
    <property type="protein sequence ID" value="MCX5569922.1"/>
    <property type="molecule type" value="Genomic_DNA"/>
</dbReference>
<dbReference type="SMART" id="SM00382">
    <property type="entry name" value="AAA"/>
    <property type="match status" value="1"/>
</dbReference>
<evidence type="ECO:0000259" key="6">
    <source>
        <dbReference type="PROSITE" id="PS50893"/>
    </source>
</evidence>
<protein>
    <submittedName>
        <fullName evidence="7">ABC transporter ATP-binding protein</fullName>
    </submittedName>
</protein>
<organism evidence="7 8">
    <name type="scientific">Kaistia nematophila</name>
    <dbReference type="NCBI Taxonomy" id="2994654"/>
    <lineage>
        <taxon>Bacteria</taxon>
        <taxon>Pseudomonadati</taxon>
        <taxon>Pseudomonadota</taxon>
        <taxon>Alphaproteobacteria</taxon>
        <taxon>Hyphomicrobiales</taxon>
        <taxon>Kaistiaceae</taxon>
        <taxon>Kaistia</taxon>
    </lineage>
</organism>
<dbReference type="Pfam" id="PF00005">
    <property type="entry name" value="ABC_tran"/>
    <property type="match status" value="1"/>
</dbReference>
<dbReference type="Proteomes" id="UP001144805">
    <property type="component" value="Unassembled WGS sequence"/>
</dbReference>
<sequence>MRYFEARNLTVNYDKVSAVRDVSIAFDEGQVVSLIGANGAGKSTILKAVTGLTRPAAGEIWFEGERVDRLQPAELVQRGIAMVPEGRRVFPHMSIRDNLMMGAYTRRDRAQVSSDLERILTRFPRLRERIRQNAGTLSGGEQEMLVIGRALMTKPRLLLLDEPSLGLAPLVVRDIARLILEVNRDEKVSVILVEQNSRMALRISQYAYVMETGAVGLEGPSAELIDNDHVKTLYLGG</sequence>
<dbReference type="PANTHER" id="PTHR43820">
    <property type="entry name" value="HIGH-AFFINITY BRANCHED-CHAIN AMINO ACID TRANSPORT ATP-BINDING PROTEIN LIVF"/>
    <property type="match status" value="1"/>
</dbReference>
<dbReference type="Gene3D" id="3.40.50.300">
    <property type="entry name" value="P-loop containing nucleotide triphosphate hydrolases"/>
    <property type="match status" value="1"/>
</dbReference>
<dbReference type="InterPro" id="IPR003439">
    <property type="entry name" value="ABC_transporter-like_ATP-bd"/>
</dbReference>
<dbReference type="PROSITE" id="PS50893">
    <property type="entry name" value="ABC_TRANSPORTER_2"/>
    <property type="match status" value="1"/>
</dbReference>
<keyword evidence="8" id="KW-1185">Reference proteome</keyword>
<keyword evidence="2" id="KW-0813">Transport</keyword>
<feature type="domain" description="ABC transporter" evidence="6">
    <location>
        <begin position="4"/>
        <end position="237"/>
    </location>
</feature>
<dbReference type="AlphaFoldDB" id="A0A9X3E1Z7"/>
<dbReference type="CDD" id="cd03224">
    <property type="entry name" value="ABC_TM1139_LivF_branched"/>
    <property type="match status" value="1"/>
</dbReference>
<dbReference type="RefSeq" id="WP_266338889.1">
    <property type="nucleotide sequence ID" value="NZ_JAPKNK010000004.1"/>
</dbReference>
<reference evidence="7" key="1">
    <citation type="submission" date="2022-11" db="EMBL/GenBank/DDBJ databases">
        <title>Biodiversity and phylogenetic relationships of bacteria.</title>
        <authorList>
            <person name="Machado R.A.R."/>
            <person name="Bhat A."/>
            <person name="Loulou A."/>
            <person name="Kallel S."/>
        </authorList>
    </citation>
    <scope>NUCLEOTIDE SEQUENCE</scope>
    <source>
        <strain evidence="7">K-TC2</strain>
    </source>
</reference>
<dbReference type="InterPro" id="IPR003593">
    <property type="entry name" value="AAA+_ATPase"/>
</dbReference>
<accession>A0A9X3E1Z7</accession>
<evidence type="ECO:0000256" key="3">
    <source>
        <dbReference type="ARBA" id="ARBA00022741"/>
    </source>
</evidence>
<keyword evidence="4 7" id="KW-0067">ATP-binding</keyword>
<dbReference type="InterPro" id="IPR052156">
    <property type="entry name" value="BCAA_Transport_ATP-bd_LivF"/>
</dbReference>
<keyword evidence="5" id="KW-0029">Amino-acid transport</keyword>
<evidence type="ECO:0000256" key="2">
    <source>
        <dbReference type="ARBA" id="ARBA00022448"/>
    </source>
</evidence>
<dbReference type="GO" id="GO:0005524">
    <property type="term" value="F:ATP binding"/>
    <property type="evidence" value="ECO:0007669"/>
    <property type="project" value="UniProtKB-KW"/>
</dbReference>
<comment type="similarity">
    <text evidence="1">Belongs to the ABC transporter superfamily.</text>
</comment>
<evidence type="ECO:0000313" key="8">
    <source>
        <dbReference type="Proteomes" id="UP001144805"/>
    </source>
</evidence>
<gene>
    <name evidence="7" type="ORF">OSH07_12015</name>
</gene>
<dbReference type="InterPro" id="IPR027417">
    <property type="entry name" value="P-loop_NTPase"/>
</dbReference>